<feature type="compositionally biased region" description="Basic and acidic residues" evidence="1">
    <location>
        <begin position="1"/>
        <end position="19"/>
    </location>
</feature>
<feature type="region of interest" description="Disordered" evidence="1">
    <location>
        <begin position="1"/>
        <end position="83"/>
    </location>
</feature>
<feature type="compositionally biased region" description="Basic and acidic residues" evidence="1">
    <location>
        <begin position="52"/>
        <end position="69"/>
    </location>
</feature>
<dbReference type="EMBL" id="HACG01053220">
    <property type="protein sequence ID" value="CEL00091.1"/>
    <property type="molecule type" value="Transcribed_RNA"/>
</dbReference>
<sequence>KKQKAQQEKETQEENKNESITEDSAVEEPNVSMNSIEPDTSCKSTPRKRKNKAEMKEQLHKQKVMERKAALCRKRTRNRRSFR</sequence>
<evidence type="ECO:0000313" key="2">
    <source>
        <dbReference type="EMBL" id="CEL00091.1"/>
    </source>
</evidence>
<dbReference type="AlphaFoldDB" id="A0A0B7C651"/>
<gene>
    <name evidence="2" type="primary">ORF222824</name>
</gene>
<accession>A0A0B7C651</accession>
<name>A0A0B7C651_9EUPU</name>
<organism evidence="2">
    <name type="scientific">Arion vulgaris</name>
    <dbReference type="NCBI Taxonomy" id="1028688"/>
    <lineage>
        <taxon>Eukaryota</taxon>
        <taxon>Metazoa</taxon>
        <taxon>Spiralia</taxon>
        <taxon>Lophotrochozoa</taxon>
        <taxon>Mollusca</taxon>
        <taxon>Gastropoda</taxon>
        <taxon>Heterobranchia</taxon>
        <taxon>Euthyneura</taxon>
        <taxon>Panpulmonata</taxon>
        <taxon>Eupulmonata</taxon>
        <taxon>Stylommatophora</taxon>
        <taxon>Helicina</taxon>
        <taxon>Arionoidea</taxon>
        <taxon>Arionidae</taxon>
        <taxon>Arion</taxon>
    </lineage>
</organism>
<feature type="compositionally biased region" description="Basic residues" evidence="1">
    <location>
        <begin position="70"/>
        <end position="83"/>
    </location>
</feature>
<proteinExistence type="predicted"/>
<feature type="compositionally biased region" description="Polar residues" evidence="1">
    <location>
        <begin position="31"/>
        <end position="44"/>
    </location>
</feature>
<reference evidence="2" key="1">
    <citation type="submission" date="2014-12" db="EMBL/GenBank/DDBJ databases">
        <title>Insight into the proteome of Arion vulgaris.</title>
        <authorList>
            <person name="Aradska J."/>
            <person name="Bulat T."/>
            <person name="Smidak R."/>
            <person name="Sarate P."/>
            <person name="Gangsoo J."/>
            <person name="Sialana F."/>
            <person name="Bilban M."/>
            <person name="Lubec G."/>
        </authorList>
    </citation>
    <scope>NUCLEOTIDE SEQUENCE</scope>
    <source>
        <tissue evidence="2">Skin</tissue>
    </source>
</reference>
<protein>
    <submittedName>
        <fullName evidence="2">Uncharacterized protein</fullName>
    </submittedName>
</protein>
<feature type="non-terminal residue" evidence="2">
    <location>
        <position position="1"/>
    </location>
</feature>
<evidence type="ECO:0000256" key="1">
    <source>
        <dbReference type="SAM" id="MobiDB-lite"/>
    </source>
</evidence>